<gene>
    <name evidence="4" type="ORF">OEZ85_005266</name>
</gene>
<dbReference type="Gene3D" id="2.120.10.80">
    <property type="entry name" value="Kelch-type beta propeller"/>
    <property type="match status" value="3"/>
</dbReference>
<dbReference type="InterPro" id="IPR015915">
    <property type="entry name" value="Kelch-typ_b-propeller"/>
</dbReference>
<organism evidence="4 5">
    <name type="scientific">Tetradesmus obliquus</name>
    <name type="common">Green alga</name>
    <name type="synonym">Acutodesmus obliquus</name>
    <dbReference type="NCBI Taxonomy" id="3088"/>
    <lineage>
        <taxon>Eukaryota</taxon>
        <taxon>Viridiplantae</taxon>
        <taxon>Chlorophyta</taxon>
        <taxon>core chlorophytes</taxon>
        <taxon>Chlorophyceae</taxon>
        <taxon>CS clade</taxon>
        <taxon>Sphaeropleales</taxon>
        <taxon>Scenedesmaceae</taxon>
        <taxon>Tetradesmus</taxon>
    </lineage>
</organism>
<evidence type="ECO:0000256" key="1">
    <source>
        <dbReference type="ARBA" id="ARBA00022441"/>
    </source>
</evidence>
<accession>A0ABY8UHS4</accession>
<keyword evidence="5" id="KW-1185">Reference proteome</keyword>
<evidence type="ECO:0000313" key="4">
    <source>
        <dbReference type="EMBL" id="WIA20924.1"/>
    </source>
</evidence>
<dbReference type="PANTHER" id="PTHR46093">
    <property type="entry name" value="ACYL-COA-BINDING DOMAIN-CONTAINING PROTEIN 5"/>
    <property type="match status" value="1"/>
</dbReference>
<reference evidence="4 5" key="1">
    <citation type="submission" date="2023-05" db="EMBL/GenBank/DDBJ databases">
        <title>A 100% complete, gapless, phased diploid assembly of the Scenedesmus obliquus UTEX 3031 genome.</title>
        <authorList>
            <person name="Biondi T.C."/>
            <person name="Hanschen E.R."/>
            <person name="Kwon T."/>
            <person name="Eng W."/>
            <person name="Kruse C.P.S."/>
            <person name="Koehler S.I."/>
            <person name="Kunde Y."/>
            <person name="Gleasner C.D."/>
            <person name="You Mak K.T."/>
            <person name="Polle J."/>
            <person name="Hovde B.T."/>
            <person name="Starkenburg S.R."/>
        </authorList>
    </citation>
    <scope>NUCLEOTIDE SEQUENCE [LARGE SCALE GENOMIC DNA]</scope>
    <source>
        <strain evidence="4 5">DOE0152z</strain>
    </source>
</reference>
<evidence type="ECO:0000256" key="3">
    <source>
        <dbReference type="SAM" id="MobiDB-lite"/>
    </source>
</evidence>
<evidence type="ECO:0000313" key="5">
    <source>
        <dbReference type="Proteomes" id="UP001244341"/>
    </source>
</evidence>
<evidence type="ECO:0000256" key="2">
    <source>
        <dbReference type="ARBA" id="ARBA00022737"/>
    </source>
</evidence>
<proteinExistence type="predicted"/>
<dbReference type="Proteomes" id="UP001244341">
    <property type="component" value="Chromosome 12b"/>
</dbReference>
<keyword evidence="1" id="KW-0880">Kelch repeat</keyword>
<dbReference type="PANTHER" id="PTHR46093:SF13">
    <property type="entry name" value="RAB9 EFFECTOR PROTEIN WITH KELCH MOTIFS"/>
    <property type="match status" value="1"/>
</dbReference>
<dbReference type="EMBL" id="CP126219">
    <property type="protein sequence ID" value="WIA20924.1"/>
    <property type="molecule type" value="Genomic_DNA"/>
</dbReference>
<name>A0ABY8UHS4_TETOB</name>
<feature type="compositionally biased region" description="Low complexity" evidence="3">
    <location>
        <begin position="266"/>
        <end position="275"/>
    </location>
</feature>
<feature type="compositionally biased region" description="Low complexity" evidence="3">
    <location>
        <begin position="282"/>
        <end position="292"/>
    </location>
</feature>
<dbReference type="SUPFAM" id="SSF117281">
    <property type="entry name" value="Kelch motif"/>
    <property type="match status" value="1"/>
</dbReference>
<evidence type="ECO:0008006" key="6">
    <source>
        <dbReference type="Google" id="ProtNLM"/>
    </source>
</evidence>
<sequence>MKWSHCYTSLADPGLSLPRFGHSAVCVNAKANWGSDLVVVYGGVGSAAGESAQTALGDVVVLQVDNGTWSVPDILPGPNPGARAFHCAVALGQRLLLFGGHILTFDAEHNRKRRTFFNDVWQMDTEDWQWAKLPVDPVGPSPLGRDMASLLLLDESTLLLFGGRSEAGKSLQDCWLFDVERCCWQQLKPEGPLPAPRKMHGMVKLGSQVVLFGGERDSGPLDDLWVLRGWQPGATARWTQVKVKASPAPRFGHTLAVASLPAAAPGTAASEAGSSSTGGGAEEPLPSAAAAAAGSTPEAASYDAAGSVAATPRASSSGGVAAAADGQQQQRVVLFGGCLDLSSFLSLNRNYVQSKEAWLLDMSSLTWVQLPAADEAGAGPCERMCHSMTPLPDGRMLLLGGRQKEGICKDLWWLDAAGELTVPPSPSGSQQSLTGSATQARPGSQQSLLQSLLGPIREGQAGALAGALPAALSRVAPNLLPSAAAAAAAQRGGSSSAASSQHLMSSAVAQLHVAQVALLLADYQHLAATYFEHQLLARLSQGFAAAVGHAEQHSSLNETNSFKVLLHHANYHRRRAVAAGDGTEVCPSGLEPGNPEYAAGKGRDGQGVS</sequence>
<protein>
    <recommendedName>
        <fullName evidence="6">DUF4110 domain-containing protein</fullName>
    </recommendedName>
</protein>
<feature type="region of interest" description="Disordered" evidence="3">
    <location>
        <begin position="266"/>
        <end position="292"/>
    </location>
</feature>
<feature type="region of interest" description="Disordered" evidence="3">
    <location>
        <begin position="582"/>
        <end position="609"/>
    </location>
</feature>
<dbReference type="Pfam" id="PF24681">
    <property type="entry name" value="Kelch_KLHDC2_KLHL20_DRC7"/>
    <property type="match status" value="1"/>
</dbReference>
<dbReference type="InterPro" id="IPR011043">
    <property type="entry name" value="Gal_Oxase/kelch_b-propeller"/>
</dbReference>
<keyword evidence="2" id="KW-0677">Repeat</keyword>
<dbReference type="SUPFAM" id="SSF50965">
    <property type="entry name" value="Galactose oxidase, central domain"/>
    <property type="match status" value="1"/>
</dbReference>